<evidence type="ECO:0000313" key="2">
    <source>
        <dbReference type="Proteomes" id="UP000186817"/>
    </source>
</evidence>
<organism evidence="1 2">
    <name type="scientific">Symbiodinium microadriaticum</name>
    <name type="common">Dinoflagellate</name>
    <name type="synonym">Zooxanthella microadriatica</name>
    <dbReference type="NCBI Taxonomy" id="2951"/>
    <lineage>
        <taxon>Eukaryota</taxon>
        <taxon>Sar</taxon>
        <taxon>Alveolata</taxon>
        <taxon>Dinophyceae</taxon>
        <taxon>Suessiales</taxon>
        <taxon>Symbiodiniaceae</taxon>
        <taxon>Symbiodinium</taxon>
    </lineage>
</organism>
<keyword evidence="2" id="KW-1185">Reference proteome</keyword>
<name>A0A1Q9CY28_SYMMI</name>
<dbReference type="AlphaFoldDB" id="A0A1Q9CY28"/>
<dbReference type="OrthoDB" id="427326at2759"/>
<reference evidence="1 2" key="1">
    <citation type="submission" date="2016-02" db="EMBL/GenBank/DDBJ databases">
        <title>Genome analysis of coral dinoflagellate symbionts highlights evolutionary adaptations to a symbiotic lifestyle.</title>
        <authorList>
            <person name="Aranda M."/>
            <person name="Li Y."/>
            <person name="Liew Y.J."/>
            <person name="Baumgarten S."/>
            <person name="Simakov O."/>
            <person name="Wilson M."/>
            <person name="Piel J."/>
            <person name="Ashoor H."/>
            <person name="Bougouffa S."/>
            <person name="Bajic V.B."/>
            <person name="Ryu T."/>
            <person name="Ravasi T."/>
            <person name="Bayer T."/>
            <person name="Micklem G."/>
            <person name="Kim H."/>
            <person name="Bhak J."/>
            <person name="Lajeunesse T.C."/>
            <person name="Voolstra C.R."/>
        </authorList>
    </citation>
    <scope>NUCLEOTIDE SEQUENCE [LARGE SCALE GENOMIC DNA]</scope>
    <source>
        <strain evidence="1 2">CCMP2467</strain>
    </source>
</reference>
<protein>
    <submittedName>
        <fullName evidence="1">Uncharacterized protein</fullName>
    </submittedName>
</protein>
<dbReference type="Proteomes" id="UP000186817">
    <property type="component" value="Unassembled WGS sequence"/>
</dbReference>
<accession>A0A1Q9CY28</accession>
<comment type="caution">
    <text evidence="1">The sequence shown here is derived from an EMBL/GenBank/DDBJ whole genome shotgun (WGS) entry which is preliminary data.</text>
</comment>
<evidence type="ECO:0000313" key="1">
    <source>
        <dbReference type="EMBL" id="OLP87826.1"/>
    </source>
</evidence>
<proteinExistence type="predicted"/>
<dbReference type="EMBL" id="LSRX01000841">
    <property type="protein sequence ID" value="OLP87826.1"/>
    <property type="molecule type" value="Genomic_DNA"/>
</dbReference>
<gene>
    <name evidence="1" type="ORF">AK812_SmicGene30909</name>
</gene>
<sequence length="212" mass="22860">MCHEEGLVKMQDTFWYACTKAIYQDEPATGDALIRDVVENIRHGGSCGGVLQGAGARSVAKVTFALASSEVPLGASAGHLLGLQRIVASTASAGDSNTSCFFLDWAGQVKFGRLSLDPGIMADAESDAGKWPASWPPKFALARKWDENIVLREQMRRTGKLLLWDTPASTGVANKTSLRLNRFAIAAVLEVWVETSDSPKSPPIGWLRAEAR</sequence>